<reference evidence="3 4" key="1">
    <citation type="submission" date="2013-02" db="EMBL/GenBank/DDBJ databases">
        <title>The Genome Sequence of Acinetobacter sp. NIPH 1859.</title>
        <authorList>
            <consortium name="The Broad Institute Genome Sequencing Platform"/>
            <consortium name="The Broad Institute Genome Sequencing Center for Infectious Disease"/>
            <person name="Cerqueira G."/>
            <person name="Feldgarden M."/>
            <person name="Courvalin P."/>
            <person name="Perichon B."/>
            <person name="Grillot-Courvalin C."/>
            <person name="Clermont D."/>
            <person name="Rocha E."/>
            <person name="Yoon E.-J."/>
            <person name="Nemec A."/>
            <person name="Walker B."/>
            <person name="Young S.K."/>
            <person name="Zeng Q."/>
            <person name="Gargeya S."/>
            <person name="Fitzgerald M."/>
            <person name="Haas B."/>
            <person name="Abouelleil A."/>
            <person name="Alvarado L."/>
            <person name="Arachchi H.M."/>
            <person name="Berlin A.M."/>
            <person name="Chapman S.B."/>
            <person name="Dewar J."/>
            <person name="Goldberg J."/>
            <person name="Griggs A."/>
            <person name="Gujja S."/>
            <person name="Hansen M."/>
            <person name="Howarth C."/>
            <person name="Imamovic A."/>
            <person name="Larimer J."/>
            <person name="McCowan C."/>
            <person name="Murphy C."/>
            <person name="Neiman D."/>
            <person name="Pearson M."/>
            <person name="Priest M."/>
            <person name="Roberts A."/>
            <person name="Saif S."/>
            <person name="Shea T."/>
            <person name="Sisk P."/>
            <person name="Sykes S."/>
            <person name="Wortman J."/>
            <person name="Nusbaum C."/>
            <person name="Birren B."/>
        </authorList>
    </citation>
    <scope>NUCLEOTIDE SEQUENCE [LARGE SCALE GENOMIC DNA]</scope>
    <source>
        <strain evidence="3 4">NIPH 1859</strain>
    </source>
</reference>
<evidence type="ECO:0000313" key="3">
    <source>
        <dbReference type="EMBL" id="ENX35992.1"/>
    </source>
</evidence>
<protein>
    <recommendedName>
        <fullName evidence="2">Replication initiation protein-like C-terminal domain-containing protein</fullName>
    </recommendedName>
</protein>
<feature type="domain" description="Replication initiation protein-like C-terminal" evidence="2">
    <location>
        <begin position="227"/>
        <end position="388"/>
    </location>
</feature>
<feature type="region of interest" description="Disordered" evidence="1">
    <location>
        <begin position="1"/>
        <end position="28"/>
    </location>
</feature>
<dbReference type="PATRIC" id="fig|1217695.3.peg.668"/>
<name>N9RA50_9GAMM</name>
<evidence type="ECO:0000256" key="1">
    <source>
        <dbReference type="SAM" id="MobiDB-lite"/>
    </source>
</evidence>
<proteinExistence type="predicted"/>
<dbReference type="Proteomes" id="UP000013009">
    <property type="component" value="Unassembled WGS sequence"/>
</dbReference>
<comment type="caution">
    <text evidence="3">The sequence shown here is derived from an EMBL/GenBank/DDBJ whole genome shotgun (WGS) entry which is preliminary data.</text>
</comment>
<keyword evidence="4" id="KW-1185">Reference proteome</keyword>
<sequence>MDKYKKGSLDRTYPKDGDKSTRTETQYKKQPIPTVLSGGMKVEAVGTPINKMGVKKFDTRPQSADLPYQHNPLYTIPHTHMLMTNEGVKHVEYRMPADNEIAVIDWVNFTCGIETLGTIEHASGFVTSKYETDDEIVLDEQRYLSAVTQLDEHLEHIFGFKTEYRRSGGLNFYSQSYVLGEDFGFVCIGGQRNTILIMINGRGCNFAKSGWELRLYHFLVTQAKRPKLTRVDIAHDDFQGKHVSVDWGNMQDGLGGFQLGNRAPNIEHKGNWRRPNGKGRTLCIGSRDSGKYLRIYEKGRAEGDPDDNWQRAEVEFKAIDRVLPFAMLLAPSEYFIAAYPCFRDLAEHIQPERIETITKTAQINFQNAIENMKHQYGKYINVFKDVFEPEELINLICCSDPLAFPKRLDHVLITARRM</sequence>
<dbReference type="InterPro" id="IPR003491">
    <property type="entry name" value="REP-like_C"/>
</dbReference>
<evidence type="ECO:0000259" key="2">
    <source>
        <dbReference type="Pfam" id="PF02486"/>
    </source>
</evidence>
<gene>
    <name evidence="3" type="ORF">F889_00691</name>
</gene>
<dbReference type="EMBL" id="APRZ01000007">
    <property type="protein sequence ID" value="ENX35992.1"/>
    <property type="molecule type" value="Genomic_DNA"/>
</dbReference>
<dbReference type="AlphaFoldDB" id="N9RA50"/>
<accession>N9RA50</accession>
<organism evidence="3 4">
    <name type="scientific">Acinetobacter colistiniresistens</name>
    <dbReference type="NCBI Taxonomy" id="280145"/>
    <lineage>
        <taxon>Bacteria</taxon>
        <taxon>Pseudomonadati</taxon>
        <taxon>Pseudomonadota</taxon>
        <taxon>Gammaproteobacteria</taxon>
        <taxon>Moraxellales</taxon>
        <taxon>Moraxellaceae</taxon>
        <taxon>Acinetobacter</taxon>
    </lineage>
</organism>
<dbReference type="HOGENOM" id="CLU_037950_0_0_6"/>
<dbReference type="Pfam" id="PF02486">
    <property type="entry name" value="Rep_trans"/>
    <property type="match status" value="1"/>
</dbReference>
<feature type="compositionally biased region" description="Basic and acidic residues" evidence="1">
    <location>
        <begin position="1"/>
        <end position="27"/>
    </location>
</feature>
<evidence type="ECO:0000313" key="4">
    <source>
        <dbReference type="Proteomes" id="UP000013009"/>
    </source>
</evidence>